<keyword evidence="2 9" id="KW-0052">Apoplast</keyword>
<evidence type="ECO:0000256" key="3">
    <source>
        <dbReference type="ARBA" id="ARBA00022525"/>
    </source>
</evidence>
<keyword evidence="1 9" id="KW-0134">Cell wall</keyword>
<evidence type="ECO:0000313" key="11">
    <source>
        <dbReference type="EMBL" id="KAI5315496.1"/>
    </source>
</evidence>
<dbReference type="InterPro" id="IPR013320">
    <property type="entry name" value="ConA-like_dom_sf"/>
</dbReference>
<feature type="active site" description="Nucleophile" evidence="8">
    <location>
        <position position="112"/>
    </location>
</feature>
<gene>
    <name evidence="12" type="ORF">ALMOND_2B015775</name>
    <name evidence="11" type="ORF">L3X38_044672</name>
</gene>
<dbReference type="GO" id="GO:0071555">
    <property type="term" value="P:cell wall organization"/>
    <property type="evidence" value="ECO:0007669"/>
    <property type="project" value="UniProtKB-KW"/>
</dbReference>
<keyword evidence="3 9" id="KW-0964">Secreted</keyword>
<keyword evidence="9" id="KW-0732">Signal</keyword>
<organism evidence="12 13">
    <name type="scientific">Prunus dulcis</name>
    <name type="common">Almond</name>
    <name type="synonym">Amygdalus dulcis</name>
    <dbReference type="NCBI Taxonomy" id="3755"/>
    <lineage>
        <taxon>Eukaryota</taxon>
        <taxon>Viridiplantae</taxon>
        <taxon>Streptophyta</taxon>
        <taxon>Embryophyta</taxon>
        <taxon>Tracheophyta</taxon>
        <taxon>Spermatophyta</taxon>
        <taxon>Magnoliopsida</taxon>
        <taxon>eudicotyledons</taxon>
        <taxon>Gunneridae</taxon>
        <taxon>Pentapetalae</taxon>
        <taxon>rosids</taxon>
        <taxon>fabids</taxon>
        <taxon>Rosales</taxon>
        <taxon>Rosaceae</taxon>
        <taxon>Amygdaloideae</taxon>
        <taxon>Amygdaleae</taxon>
        <taxon>Prunus</taxon>
    </lineage>
</organism>
<feature type="active site" description="Proton donor" evidence="8">
    <location>
        <position position="116"/>
    </location>
</feature>
<dbReference type="GO" id="GO:0016762">
    <property type="term" value="F:xyloglucan:xyloglucosyl transferase activity"/>
    <property type="evidence" value="ECO:0007669"/>
    <property type="project" value="UniProtKB-EC"/>
</dbReference>
<evidence type="ECO:0000256" key="9">
    <source>
        <dbReference type="RuleBase" id="RU361120"/>
    </source>
</evidence>
<sequence length="287" mass="33000">MAFSVVRLFLFLLLIGGGVLARETNLLDGNFYHNYRTLTTDSSHFRSSNNGREVRLSMDNSSGASFVSKQWFGSGFFHMKIKLPRGNSAGVVTTFYLTSGDGDRVKDKAHDELDFEFLGNIKGEPILLQTNVFANGTAGREQRITLWFDPTTEYHDYKILWNQNQIVFYVDDIPIRVFKNLTESGVPFPSQPLQIQASLWHAKWASQNETDWSYAPFKAHYQGFDISGCPCATKQCMIECYGQNYWWNDIRELNSDQRRAYEDVRSRHMHYDYCASHTPAPECSFNS</sequence>
<name>A0A5E4EK99_PRUDU</name>
<proteinExistence type="inferred from homology"/>
<dbReference type="PROSITE" id="PS51762">
    <property type="entry name" value="GH16_2"/>
    <property type="match status" value="1"/>
</dbReference>
<comment type="PTM">
    <text evidence="9">Contains at least one intrachain disulfide bond essential for its enzymatic activity.</text>
</comment>
<dbReference type="PIRSF" id="PIRSF005604">
    <property type="entry name" value="XET"/>
    <property type="match status" value="1"/>
</dbReference>
<dbReference type="PANTHER" id="PTHR31062">
    <property type="entry name" value="XYLOGLUCAN ENDOTRANSGLUCOSYLASE/HYDROLASE PROTEIN 8-RELATED"/>
    <property type="match status" value="1"/>
</dbReference>
<dbReference type="Proteomes" id="UP000327085">
    <property type="component" value="Chromosome 8"/>
</dbReference>
<dbReference type="EMBL" id="CABIKO010000016">
    <property type="protein sequence ID" value="VVA15812.1"/>
    <property type="molecule type" value="Genomic_DNA"/>
</dbReference>
<keyword evidence="6" id="KW-1015">Disulfide bond</keyword>
<evidence type="ECO:0000256" key="1">
    <source>
        <dbReference type="ARBA" id="ARBA00022512"/>
    </source>
</evidence>
<protein>
    <recommendedName>
        <fullName evidence="9">Xyloglucan endotransglucosylase/hydrolase</fullName>
        <ecNumber evidence="9">2.4.1.207</ecNumber>
    </recommendedName>
</protein>
<dbReference type="Gramene" id="VVA15812">
    <property type="protein sequence ID" value="VVA15812"/>
    <property type="gene ID" value="Prudul26B015775"/>
</dbReference>
<dbReference type="InParanoid" id="A0A5E4EK99"/>
<keyword evidence="5 9" id="KW-0378">Hydrolase</keyword>
<dbReference type="GO" id="GO:0004553">
    <property type="term" value="F:hydrolase activity, hydrolyzing O-glycosyl compounds"/>
    <property type="evidence" value="ECO:0007669"/>
    <property type="project" value="InterPro"/>
</dbReference>
<comment type="function">
    <text evidence="9">Catalyzes xyloglucan endohydrolysis (XEH) and/or endotransglycosylation (XET). Cleaves and religates xyloglucan polymers, an essential constituent of the primary cell wall, and thereby participates in cell wall construction of growing tissues.</text>
</comment>
<feature type="signal peptide" evidence="9">
    <location>
        <begin position="1"/>
        <end position="21"/>
    </location>
</feature>
<evidence type="ECO:0000259" key="10">
    <source>
        <dbReference type="PROSITE" id="PS51762"/>
    </source>
</evidence>
<feature type="chain" id="PRO_5044517040" description="Xyloglucan endotransglucosylase/hydrolase" evidence="9">
    <location>
        <begin position="22"/>
        <end position="287"/>
    </location>
</feature>
<feature type="domain" description="GH16" evidence="10">
    <location>
        <begin position="25"/>
        <end position="221"/>
    </location>
</feature>
<evidence type="ECO:0000256" key="8">
    <source>
        <dbReference type="PIRSR" id="PIRSR005604-1"/>
    </source>
</evidence>
<dbReference type="Gene3D" id="2.60.120.200">
    <property type="match status" value="1"/>
</dbReference>
<dbReference type="EMBL" id="JAJFAZ020000008">
    <property type="protein sequence ID" value="KAI5315496.1"/>
    <property type="molecule type" value="Genomic_DNA"/>
</dbReference>
<comment type="subcellular location">
    <subcellularLocation>
        <location evidence="9">Secreted</location>
        <location evidence="9">Cell wall</location>
    </subcellularLocation>
    <subcellularLocation>
        <location evidence="9">Secreted</location>
        <location evidence="9">Extracellular space</location>
        <location evidence="9">Apoplast</location>
    </subcellularLocation>
</comment>
<evidence type="ECO:0000313" key="14">
    <source>
        <dbReference type="Proteomes" id="UP001054821"/>
    </source>
</evidence>
<dbReference type="GO" id="GO:0042546">
    <property type="term" value="P:cell wall biogenesis"/>
    <property type="evidence" value="ECO:0007669"/>
    <property type="project" value="InterPro"/>
</dbReference>
<reference evidence="11 14" key="3">
    <citation type="journal article" date="2022" name="G3 (Bethesda)">
        <title>Whole-genome sequence and methylome profiling of the almond [Prunus dulcis (Mill.) D.A. Webb] cultivar 'Nonpareil'.</title>
        <authorList>
            <person name="D'Amico-Willman K.M."/>
            <person name="Ouma W.Z."/>
            <person name="Meulia T."/>
            <person name="Sideli G.M."/>
            <person name="Gradziel T.M."/>
            <person name="Fresnedo-Ramirez J."/>
        </authorList>
    </citation>
    <scope>NUCLEOTIDE SEQUENCE [LARGE SCALE GENOMIC DNA]</scope>
    <source>
        <strain evidence="11">Clone GOH B32 T37-40</strain>
    </source>
</reference>
<dbReference type="InterPro" id="IPR016455">
    <property type="entry name" value="XTH"/>
</dbReference>
<dbReference type="GO" id="GO:0010411">
    <property type="term" value="P:xyloglucan metabolic process"/>
    <property type="evidence" value="ECO:0007669"/>
    <property type="project" value="InterPro"/>
</dbReference>
<dbReference type="InterPro" id="IPR010713">
    <property type="entry name" value="XET_C"/>
</dbReference>
<dbReference type="OMA" id="FPAKPMR"/>
<reference evidence="13" key="2">
    <citation type="journal article" date="2020" name="Plant J.">
        <title>Transposons played a major role in the diversification between the closely related almond and peach genomes: results from the almond genome sequence.</title>
        <authorList>
            <person name="Alioto T."/>
            <person name="Alexiou K.G."/>
            <person name="Bardil A."/>
            <person name="Barteri F."/>
            <person name="Castanera R."/>
            <person name="Cruz F."/>
            <person name="Dhingra A."/>
            <person name="Duval H."/>
            <person name="Fernandez I Marti A."/>
            <person name="Frias L."/>
            <person name="Galan B."/>
            <person name="Garcia J.L."/>
            <person name="Howad W."/>
            <person name="Gomez-Garrido J."/>
            <person name="Gut M."/>
            <person name="Julca I."/>
            <person name="Morata J."/>
            <person name="Puigdomenech P."/>
            <person name="Ribeca P."/>
            <person name="Rubio Cabetas M.J."/>
            <person name="Vlasova A."/>
            <person name="Wirthensohn M."/>
            <person name="Garcia-Mas J."/>
            <person name="Gabaldon T."/>
            <person name="Casacuberta J.M."/>
            <person name="Arus P."/>
        </authorList>
    </citation>
    <scope>NUCLEOTIDE SEQUENCE [LARGE SCALE GENOMIC DNA]</scope>
    <source>
        <strain evidence="13">cv. Texas</strain>
    </source>
</reference>
<dbReference type="SUPFAM" id="SSF49899">
    <property type="entry name" value="Concanavalin A-like lectins/glucanases"/>
    <property type="match status" value="1"/>
</dbReference>
<dbReference type="GO" id="GO:0048046">
    <property type="term" value="C:apoplast"/>
    <property type="evidence" value="ECO:0007669"/>
    <property type="project" value="UniProtKB-SubCell"/>
</dbReference>
<dbReference type="Pfam" id="PF06955">
    <property type="entry name" value="XET_C"/>
    <property type="match status" value="1"/>
</dbReference>
<evidence type="ECO:0000313" key="13">
    <source>
        <dbReference type="Proteomes" id="UP000327085"/>
    </source>
</evidence>
<keyword evidence="14" id="KW-1185">Reference proteome</keyword>
<evidence type="ECO:0000313" key="12">
    <source>
        <dbReference type="EMBL" id="VVA15812.1"/>
    </source>
</evidence>
<evidence type="ECO:0000256" key="6">
    <source>
        <dbReference type="ARBA" id="ARBA00023157"/>
    </source>
</evidence>
<dbReference type="Proteomes" id="UP001054821">
    <property type="component" value="Chromosome 8"/>
</dbReference>
<evidence type="ECO:0000256" key="5">
    <source>
        <dbReference type="ARBA" id="ARBA00022801"/>
    </source>
</evidence>
<keyword evidence="7 9" id="KW-0326">Glycosidase</keyword>
<evidence type="ECO:0000256" key="4">
    <source>
        <dbReference type="ARBA" id="ARBA00022679"/>
    </source>
</evidence>
<keyword evidence="4 9" id="KW-0808">Transferase</keyword>
<reference evidence="12" key="1">
    <citation type="submission" date="2019-07" db="EMBL/GenBank/DDBJ databases">
        <authorList>
            <person name="Alioto T."/>
            <person name="Alioto T."/>
            <person name="Gomez Garrido J."/>
        </authorList>
    </citation>
    <scope>NUCLEOTIDE SEQUENCE</scope>
</reference>
<dbReference type="EC" id="2.4.1.207" evidence="9"/>
<dbReference type="Pfam" id="PF00722">
    <property type="entry name" value="Glyco_hydro_16"/>
    <property type="match status" value="1"/>
</dbReference>
<evidence type="ECO:0000256" key="7">
    <source>
        <dbReference type="ARBA" id="ARBA00023295"/>
    </source>
</evidence>
<dbReference type="InterPro" id="IPR044791">
    <property type="entry name" value="Beta-glucanase/XTH"/>
</dbReference>
<comment type="similarity">
    <text evidence="9">Belongs to the glycosyl hydrolase 16 family.</text>
</comment>
<accession>A0A5E4EK99</accession>
<keyword evidence="9" id="KW-0961">Cell wall biogenesis/degradation</keyword>
<dbReference type="InterPro" id="IPR000757">
    <property type="entry name" value="Beta-glucanase-like"/>
</dbReference>
<evidence type="ECO:0000256" key="2">
    <source>
        <dbReference type="ARBA" id="ARBA00022523"/>
    </source>
</evidence>
<dbReference type="AlphaFoldDB" id="A0A5E4EK99"/>